<dbReference type="PANTHER" id="PTHR43156">
    <property type="entry name" value="STAGE II SPORULATION PROTEIN E-RELATED"/>
    <property type="match status" value="1"/>
</dbReference>
<dbReference type="RefSeq" id="WP_114982868.1">
    <property type="nucleotide sequence ID" value="NZ_CP027806.1"/>
</dbReference>
<feature type="transmembrane region" description="Helical" evidence="2">
    <location>
        <begin position="498"/>
        <end position="517"/>
    </location>
</feature>
<feature type="transmembrane region" description="Helical" evidence="2">
    <location>
        <begin position="280"/>
        <end position="303"/>
    </location>
</feature>
<dbReference type="AlphaFoldDB" id="A0A345UGI2"/>
<keyword evidence="2" id="KW-1133">Transmembrane helix</keyword>
<dbReference type="PANTHER" id="PTHR43156:SF2">
    <property type="entry name" value="STAGE II SPORULATION PROTEIN E"/>
    <property type="match status" value="1"/>
</dbReference>
<keyword evidence="2" id="KW-0812">Transmembrane</keyword>
<keyword evidence="5" id="KW-1185">Reference proteome</keyword>
<dbReference type="Proteomes" id="UP000254808">
    <property type="component" value="Chromosome"/>
</dbReference>
<evidence type="ECO:0000259" key="3">
    <source>
        <dbReference type="SMART" id="SM00331"/>
    </source>
</evidence>
<keyword evidence="2" id="KW-0472">Membrane</keyword>
<dbReference type="InterPro" id="IPR001932">
    <property type="entry name" value="PPM-type_phosphatase-like_dom"/>
</dbReference>
<dbReference type="GO" id="GO:0016791">
    <property type="term" value="F:phosphatase activity"/>
    <property type="evidence" value="ECO:0007669"/>
    <property type="project" value="TreeGrafter"/>
</dbReference>
<evidence type="ECO:0000313" key="4">
    <source>
        <dbReference type="EMBL" id="AXI99583.1"/>
    </source>
</evidence>
<feature type="transmembrane region" description="Helical" evidence="2">
    <location>
        <begin position="315"/>
        <end position="337"/>
    </location>
</feature>
<sequence>MPLKPSKTELSWIAAGFLFLLLAFFAYYAVNPFSGKKLTADTAQIHEQSAMLLEHWGAGSVEPTSDPKFLPVALFIDGYVGLNGKRSLQNRVKHQRSEYPFFVWEAEHTIMAADESDATAADSLMSRVALHWTDRGELVALHLQRGRPDFLLHAYPPLAAGAPDSLVANRARSFLTETHWSKWDLDLQEISRETTEGTLSHYRLRFDAAYDSLPVRLTVELSRTGALQQIRYAAAQNAENLLSQKIANVLLKGVIPFLIVILIIGQFFKRQSSRMIDLRIARYDSILLGVLIGAFVSIGVYYGYDADEGELALRILASGGVFLLTALFFTSFGMLLFSTADSLVQEAWPVKKYSLTYLRYGLLRNPQVGQALGRGLTAGAAMCLLYMLLLLFADASYVAFEPEKDQMLTGFGYLYLLYIPGEALVYAVFISTFFLLIPGSWLKLRKVNFAAKALMLTFAFSALSLAPEHPNFAFMQLHALMIAAIPVMLFLRYDNLSVMTALFVFTIANFGITSFFAPHLPDVLPILTSFILIAGIGVLALVGSTAKADESGGLPDLEPEYLKRLAREKRIEKEFELAREVHDSFLTSVKPDIQGFDIAASCKTAYEVGGDYFDFISLDEHRTLVIIADVSGKGVKAAFFMTLLKGYLQAVSEQHRDVGEIMKIVNRLFHANSPRGTFITALAGVLDVRTGTFEFARAGHDPLLLLDARTGQAEVHQPKGFALGMAKPHKFNDYLEIRRVNIGEGQAVVLFTDGYVESHNLKREQLGEKRLTELIGRAFREEPGTSGRLLEVVHGEVTRFVGNAHQHDDMTMVVLRKC</sequence>
<dbReference type="Pfam" id="PF07228">
    <property type="entry name" value="SpoIIE"/>
    <property type="match status" value="1"/>
</dbReference>
<feature type="transmembrane region" description="Helical" evidence="2">
    <location>
        <begin position="413"/>
        <end position="437"/>
    </location>
</feature>
<dbReference type="Gene3D" id="3.60.40.10">
    <property type="entry name" value="PPM-type phosphatase domain"/>
    <property type="match status" value="1"/>
</dbReference>
<dbReference type="InterPro" id="IPR052016">
    <property type="entry name" value="Bact_Sigma-Reg"/>
</dbReference>
<dbReference type="InterPro" id="IPR036457">
    <property type="entry name" value="PPM-type-like_dom_sf"/>
</dbReference>
<accession>A0A345UGI2</accession>
<feature type="transmembrane region" description="Helical" evidence="2">
    <location>
        <begin position="472"/>
        <end position="491"/>
    </location>
</feature>
<keyword evidence="1" id="KW-0378">Hydrolase</keyword>
<protein>
    <submittedName>
        <fullName evidence="4">Stage II sporulation protein E (SpoIIE)</fullName>
    </submittedName>
</protein>
<feature type="transmembrane region" description="Helical" evidence="2">
    <location>
        <begin position="249"/>
        <end position="268"/>
    </location>
</feature>
<evidence type="ECO:0000256" key="2">
    <source>
        <dbReference type="SAM" id="Phobius"/>
    </source>
</evidence>
<feature type="transmembrane region" description="Helical" evidence="2">
    <location>
        <begin position="12"/>
        <end position="30"/>
    </location>
</feature>
<name>A0A345UGI2_9BACT</name>
<dbReference type="OrthoDB" id="9763484at2"/>
<dbReference type="KEGG" id="cprv:CYPRO_0296"/>
<reference evidence="4 5" key="1">
    <citation type="submission" date="2018-03" db="EMBL/GenBank/DDBJ databases">
        <title>Phenotypic and genomic properties of Cyclonatronum proteinivorum gen. nov., sp. nov., a haloalkaliphilic bacteroidete from soda lakes possessing Na+-translocating rhodopsin.</title>
        <authorList>
            <person name="Toshchakov S.V."/>
            <person name="Korzhenkov A."/>
            <person name="Samarov N.I."/>
            <person name="Kublanov I.V."/>
            <person name="Muntyan M.S."/>
            <person name="Sorokin D.Y."/>
        </authorList>
    </citation>
    <scope>NUCLEOTIDE SEQUENCE [LARGE SCALE GENOMIC DNA]</scope>
    <source>
        <strain evidence="4 5">Omega</strain>
    </source>
</reference>
<dbReference type="EMBL" id="CP027806">
    <property type="protein sequence ID" value="AXI99583.1"/>
    <property type="molecule type" value="Genomic_DNA"/>
</dbReference>
<evidence type="ECO:0000313" key="5">
    <source>
        <dbReference type="Proteomes" id="UP000254808"/>
    </source>
</evidence>
<organism evidence="4 5">
    <name type="scientific">Cyclonatronum proteinivorum</name>
    <dbReference type="NCBI Taxonomy" id="1457365"/>
    <lineage>
        <taxon>Bacteria</taxon>
        <taxon>Pseudomonadati</taxon>
        <taxon>Balneolota</taxon>
        <taxon>Balneolia</taxon>
        <taxon>Balneolales</taxon>
        <taxon>Cyclonatronaceae</taxon>
        <taxon>Cyclonatronum</taxon>
    </lineage>
</organism>
<feature type="domain" description="PPM-type phosphatase" evidence="3">
    <location>
        <begin position="593"/>
        <end position="817"/>
    </location>
</feature>
<evidence type="ECO:0000256" key="1">
    <source>
        <dbReference type="ARBA" id="ARBA00022801"/>
    </source>
</evidence>
<proteinExistence type="predicted"/>
<feature type="transmembrane region" description="Helical" evidence="2">
    <location>
        <begin position="371"/>
        <end position="393"/>
    </location>
</feature>
<feature type="transmembrane region" description="Helical" evidence="2">
    <location>
        <begin position="523"/>
        <end position="542"/>
    </location>
</feature>
<dbReference type="SMART" id="SM00331">
    <property type="entry name" value="PP2C_SIG"/>
    <property type="match status" value="1"/>
</dbReference>
<gene>
    <name evidence="4" type="ORF">CYPRO_0296</name>
</gene>